<keyword evidence="6 7" id="KW-0472">Membrane</keyword>
<dbReference type="STRING" id="4540.A0A3L6T0H4"/>
<gene>
    <name evidence="9" type="ORF">C2845_PM05G15980</name>
</gene>
<proteinExistence type="predicted"/>
<dbReference type="SUPFAM" id="SSF48403">
    <property type="entry name" value="Ankyrin repeat"/>
    <property type="match status" value="1"/>
</dbReference>
<name>A0A3L6T0H4_PANMI</name>
<organism evidence="9 10">
    <name type="scientific">Panicum miliaceum</name>
    <name type="common">Proso millet</name>
    <name type="synonym">Broomcorn millet</name>
    <dbReference type="NCBI Taxonomy" id="4540"/>
    <lineage>
        <taxon>Eukaryota</taxon>
        <taxon>Viridiplantae</taxon>
        <taxon>Streptophyta</taxon>
        <taxon>Embryophyta</taxon>
        <taxon>Tracheophyta</taxon>
        <taxon>Spermatophyta</taxon>
        <taxon>Magnoliopsida</taxon>
        <taxon>Liliopsida</taxon>
        <taxon>Poales</taxon>
        <taxon>Poaceae</taxon>
        <taxon>PACMAD clade</taxon>
        <taxon>Panicoideae</taxon>
        <taxon>Panicodae</taxon>
        <taxon>Paniceae</taxon>
        <taxon>Panicinae</taxon>
        <taxon>Panicum</taxon>
        <taxon>Panicum sect. Panicum</taxon>
    </lineage>
</organism>
<feature type="transmembrane region" description="Helical" evidence="7">
    <location>
        <begin position="364"/>
        <end position="386"/>
    </location>
</feature>
<accession>A0A3L6T0H4</accession>
<dbReference type="Gene3D" id="1.25.40.20">
    <property type="entry name" value="Ankyrin repeat-containing domain"/>
    <property type="match status" value="1"/>
</dbReference>
<evidence type="ECO:0000256" key="2">
    <source>
        <dbReference type="ARBA" id="ARBA00022692"/>
    </source>
</evidence>
<evidence type="ECO:0000313" key="10">
    <source>
        <dbReference type="Proteomes" id="UP000275267"/>
    </source>
</evidence>
<dbReference type="Pfam" id="PF12796">
    <property type="entry name" value="Ank_2"/>
    <property type="match status" value="1"/>
</dbReference>
<keyword evidence="2 7" id="KW-0812">Transmembrane</keyword>
<dbReference type="PANTHER" id="PTHR24186">
    <property type="entry name" value="PROTEIN PHOSPHATASE 1 REGULATORY SUBUNIT"/>
    <property type="match status" value="1"/>
</dbReference>
<keyword evidence="3" id="KW-0677">Repeat</keyword>
<dbReference type="InterPro" id="IPR036770">
    <property type="entry name" value="Ankyrin_rpt-contain_sf"/>
</dbReference>
<feature type="transmembrane region" description="Helical" evidence="7">
    <location>
        <begin position="479"/>
        <end position="502"/>
    </location>
</feature>
<evidence type="ECO:0000256" key="7">
    <source>
        <dbReference type="SAM" id="Phobius"/>
    </source>
</evidence>
<protein>
    <recommendedName>
        <fullName evidence="8">PGG domain-containing protein</fullName>
    </recommendedName>
</protein>
<keyword evidence="5" id="KW-0040">ANK repeat</keyword>
<dbReference type="InterPro" id="IPR002110">
    <property type="entry name" value="Ankyrin_rpt"/>
</dbReference>
<feature type="transmembrane region" description="Helical" evidence="7">
    <location>
        <begin position="447"/>
        <end position="467"/>
    </location>
</feature>
<evidence type="ECO:0000256" key="3">
    <source>
        <dbReference type="ARBA" id="ARBA00022737"/>
    </source>
</evidence>
<dbReference type="EMBL" id="PQIB02000003">
    <property type="protein sequence ID" value="RLN29456.1"/>
    <property type="molecule type" value="Genomic_DNA"/>
</dbReference>
<dbReference type="GO" id="GO:0005886">
    <property type="term" value="C:plasma membrane"/>
    <property type="evidence" value="ECO:0007669"/>
    <property type="project" value="TreeGrafter"/>
</dbReference>
<evidence type="ECO:0000256" key="1">
    <source>
        <dbReference type="ARBA" id="ARBA00004141"/>
    </source>
</evidence>
<dbReference type="OrthoDB" id="1916412at2759"/>
<dbReference type="Proteomes" id="UP000275267">
    <property type="component" value="Unassembled WGS sequence"/>
</dbReference>
<comment type="subcellular location">
    <subcellularLocation>
        <location evidence="1">Membrane</location>
        <topology evidence="1">Multi-pass membrane protein</topology>
    </subcellularLocation>
</comment>
<sequence>MVGHLIGLATPETKVQLLRKENHCKETALHEAVRIGNNAIVLDLLTADPMLARFPEDGTSPLYLAILLKMDSIVETLLGKDNNALSCSGPNGQNVLHAAVLRGPGLTKKLLEWNARKTDKDLTAEGDEKGSTPLHLAAGLPVQLAAGLLPVHFAEALLQESVCSQVFKDNRAALYQQDDTDDGLFPIHVAASVGAVDTVAMFVKECGGSAGLRDAKGRTFLHVAVMKNEVRVVRYAGRNPSLAWIMNMRDNHGNTALHLAVEAGSLLTFSALFGRRQVHLSLTDAKGQTRDIARLKVPPRLSFELNPDCLIRHSLNMADASSGVCRRDHFRENYEDVHRHAEYETKERADDHADGGSPTLAGRYAFLMANTIAFITSSIATVGFMYSGSPMVHLVSRARYIDASIYFMQASITSLAAAFALAMYSVLAPVAPATATVIGFFFGPLVVVYSGAELMLKATYLVGAFWVRKGSCWTLLRTMAALLLSCLLFFWPLIFIFSWAAYQRKHSIPFP</sequence>
<feature type="domain" description="PGG" evidence="8">
    <location>
        <begin position="352"/>
        <end position="425"/>
    </location>
</feature>
<dbReference type="InterPro" id="IPR026961">
    <property type="entry name" value="PGG_dom"/>
</dbReference>
<evidence type="ECO:0000256" key="5">
    <source>
        <dbReference type="ARBA" id="ARBA00023043"/>
    </source>
</evidence>
<evidence type="ECO:0000259" key="8">
    <source>
        <dbReference type="Pfam" id="PF13962"/>
    </source>
</evidence>
<dbReference type="Pfam" id="PF13962">
    <property type="entry name" value="PGG"/>
    <property type="match status" value="1"/>
</dbReference>
<reference evidence="10" key="1">
    <citation type="journal article" date="2019" name="Nat. Commun.">
        <title>The genome of broomcorn millet.</title>
        <authorList>
            <person name="Zou C."/>
            <person name="Miki D."/>
            <person name="Li D."/>
            <person name="Tang Q."/>
            <person name="Xiao L."/>
            <person name="Rajput S."/>
            <person name="Deng P."/>
            <person name="Jia W."/>
            <person name="Huang R."/>
            <person name="Zhang M."/>
            <person name="Sun Y."/>
            <person name="Hu J."/>
            <person name="Fu X."/>
            <person name="Schnable P.S."/>
            <person name="Li F."/>
            <person name="Zhang H."/>
            <person name="Feng B."/>
            <person name="Zhu X."/>
            <person name="Liu R."/>
            <person name="Schnable J.C."/>
            <person name="Zhu J.-K."/>
            <person name="Zhang H."/>
        </authorList>
    </citation>
    <scope>NUCLEOTIDE SEQUENCE [LARGE SCALE GENOMIC DNA]</scope>
</reference>
<evidence type="ECO:0000256" key="4">
    <source>
        <dbReference type="ARBA" id="ARBA00022989"/>
    </source>
</evidence>
<keyword evidence="10" id="KW-1185">Reference proteome</keyword>
<evidence type="ECO:0000256" key="6">
    <source>
        <dbReference type="ARBA" id="ARBA00023136"/>
    </source>
</evidence>
<dbReference type="SMART" id="SM00248">
    <property type="entry name" value="ANK"/>
    <property type="match status" value="6"/>
</dbReference>
<comment type="caution">
    <text evidence="9">The sequence shown here is derived from an EMBL/GenBank/DDBJ whole genome shotgun (WGS) entry which is preliminary data.</text>
</comment>
<keyword evidence="4 7" id="KW-1133">Transmembrane helix</keyword>
<dbReference type="AlphaFoldDB" id="A0A3L6T0H4"/>
<feature type="transmembrane region" description="Helical" evidence="7">
    <location>
        <begin position="406"/>
        <end position="427"/>
    </location>
</feature>
<dbReference type="PANTHER" id="PTHR24186:SF50">
    <property type="entry name" value="ANKYRIN REPEAT-CONTAINING PROTEIN ITN1-LIKE ISOFORM X1"/>
    <property type="match status" value="1"/>
</dbReference>
<evidence type="ECO:0000313" key="9">
    <source>
        <dbReference type="EMBL" id="RLN29456.1"/>
    </source>
</evidence>